<dbReference type="SMART" id="SM00220">
    <property type="entry name" value="S_TKc"/>
    <property type="match status" value="1"/>
</dbReference>
<dbReference type="InterPro" id="IPR011009">
    <property type="entry name" value="Kinase-like_dom_sf"/>
</dbReference>
<dbReference type="GO" id="GO:0005524">
    <property type="term" value="F:ATP binding"/>
    <property type="evidence" value="ECO:0007669"/>
    <property type="project" value="UniProtKB-KW"/>
</dbReference>
<keyword evidence="5" id="KW-1133">Transmembrane helix</keyword>
<dbReference type="InterPro" id="IPR000719">
    <property type="entry name" value="Prot_kinase_dom"/>
</dbReference>
<name>A0A829YAU3_9GAMM</name>
<dbReference type="Proteomes" id="UP000445000">
    <property type="component" value="Unassembled WGS sequence"/>
</dbReference>
<keyword evidence="5" id="KW-0812">Transmembrane</keyword>
<dbReference type="SUPFAM" id="SSF56112">
    <property type="entry name" value="Protein kinase-like (PK-like)"/>
    <property type="match status" value="1"/>
</dbReference>
<keyword evidence="8" id="KW-1185">Reference proteome</keyword>
<keyword evidence="4" id="KW-0067">ATP-binding</keyword>
<feature type="domain" description="Protein kinase" evidence="6">
    <location>
        <begin position="81"/>
        <end position="361"/>
    </location>
</feature>
<evidence type="ECO:0000256" key="1">
    <source>
        <dbReference type="ARBA" id="ARBA00022679"/>
    </source>
</evidence>
<comment type="caution">
    <text evidence="7">The sequence shown here is derived from an EMBL/GenBank/DDBJ whole genome shotgun (WGS) entry which is preliminary data.</text>
</comment>
<dbReference type="PROSITE" id="PS50011">
    <property type="entry name" value="PROTEIN_KINASE_DOM"/>
    <property type="match status" value="1"/>
</dbReference>
<evidence type="ECO:0000256" key="5">
    <source>
        <dbReference type="SAM" id="Phobius"/>
    </source>
</evidence>
<evidence type="ECO:0000313" key="7">
    <source>
        <dbReference type="EMBL" id="GFE80215.1"/>
    </source>
</evidence>
<reference evidence="8" key="1">
    <citation type="submission" date="2020-01" db="EMBL/GenBank/DDBJ databases">
        <title>'Steroidobacter agaridevorans' sp. nov., agar-degrading bacteria isolated from rhizosphere soils.</title>
        <authorList>
            <person name="Ikenaga M."/>
            <person name="Kataoka M."/>
            <person name="Murouchi A."/>
            <person name="Katsuragi S."/>
            <person name="Sakai M."/>
        </authorList>
    </citation>
    <scope>NUCLEOTIDE SEQUENCE [LARGE SCALE GENOMIC DNA]</scope>
    <source>
        <strain evidence="8">YU21-B</strain>
    </source>
</reference>
<dbReference type="CDD" id="cd14014">
    <property type="entry name" value="STKc_PknB_like"/>
    <property type="match status" value="1"/>
</dbReference>
<protein>
    <recommendedName>
        <fullName evidence="6">Protein kinase domain-containing protein</fullName>
    </recommendedName>
</protein>
<evidence type="ECO:0000256" key="2">
    <source>
        <dbReference type="ARBA" id="ARBA00022741"/>
    </source>
</evidence>
<dbReference type="PANTHER" id="PTHR43289:SF34">
    <property type="entry name" value="SERINE_THREONINE-PROTEIN KINASE YBDM-RELATED"/>
    <property type="match status" value="1"/>
</dbReference>
<evidence type="ECO:0000259" key="6">
    <source>
        <dbReference type="PROSITE" id="PS50011"/>
    </source>
</evidence>
<keyword evidence="3" id="KW-0418">Kinase</keyword>
<dbReference type="SUPFAM" id="SSF48452">
    <property type="entry name" value="TPR-like"/>
    <property type="match status" value="2"/>
</dbReference>
<keyword evidence="1" id="KW-0808">Transferase</keyword>
<organism evidence="7 8">
    <name type="scientific">Steroidobacter agaridevorans</name>
    <dbReference type="NCBI Taxonomy" id="2695856"/>
    <lineage>
        <taxon>Bacteria</taxon>
        <taxon>Pseudomonadati</taxon>
        <taxon>Pseudomonadota</taxon>
        <taxon>Gammaproteobacteria</taxon>
        <taxon>Steroidobacterales</taxon>
        <taxon>Steroidobacteraceae</taxon>
        <taxon>Steroidobacter</taxon>
    </lineage>
</organism>
<proteinExistence type="predicted"/>
<evidence type="ECO:0000256" key="4">
    <source>
        <dbReference type="ARBA" id="ARBA00022840"/>
    </source>
</evidence>
<dbReference type="Pfam" id="PF00069">
    <property type="entry name" value="Pkinase"/>
    <property type="match status" value="1"/>
</dbReference>
<dbReference type="Gene3D" id="3.30.200.20">
    <property type="entry name" value="Phosphorylase Kinase, domain 1"/>
    <property type="match status" value="1"/>
</dbReference>
<dbReference type="InterPro" id="IPR011990">
    <property type="entry name" value="TPR-like_helical_dom_sf"/>
</dbReference>
<feature type="transmembrane region" description="Helical" evidence="5">
    <location>
        <begin position="386"/>
        <end position="407"/>
    </location>
</feature>
<dbReference type="Gene3D" id="1.10.510.10">
    <property type="entry name" value="Transferase(Phosphotransferase) domain 1"/>
    <property type="match status" value="1"/>
</dbReference>
<dbReference type="Gene3D" id="1.25.40.10">
    <property type="entry name" value="Tetratricopeptide repeat domain"/>
    <property type="match status" value="2"/>
</dbReference>
<dbReference type="PROSITE" id="PS00108">
    <property type="entry name" value="PROTEIN_KINASE_ST"/>
    <property type="match status" value="1"/>
</dbReference>
<evidence type="ECO:0000313" key="8">
    <source>
        <dbReference type="Proteomes" id="UP000445000"/>
    </source>
</evidence>
<keyword evidence="2" id="KW-0547">Nucleotide-binding</keyword>
<gene>
    <name evidence="7" type="ORF">GCM10011487_22150</name>
</gene>
<dbReference type="InterPro" id="IPR008271">
    <property type="entry name" value="Ser/Thr_kinase_AS"/>
</dbReference>
<sequence>MPSERWRLIKDIFASTAEIPPDQRDALLDVACADDPSLRQEVEALLGAHDSANSFIELPAVRRTGLAHAATNWIGRRFGPYRVVAEVDRGGMSEVYRAIRDDNQYEKEVAIKLLRNGFDSESLLRHLRDERQILAQLSHPHIAHLLDGGTTEEGMPYLVMEYIQGQPIDVYCEQRQLGLLERLELIRTLCGAVLYVHQHLMVHGDLKCSNVLVTDKGVLKLLDFGIAKLLNPTPALTAGDAEVSGFLALTPDYASPEQLRGEPITTASDVYSMGVLMYRVLAGRLPFQPRHMMSREQAMEICELQPAAPSATAASLGESYRRFARSLEGDLDSIILKALRKSPQERYGSVEQLSDDVHRYLSGLPVRAYGGGPAYVAKKFVRRHRAVTAAMSMFVIALLVGVVATSWQAHVAQRERARAERHFDNVRRFAISYMTEVHAAVENLPGSTTARKLLVETSLRHLTELAKEAGDNPILRRDLADAYEKIGDLQGRLRGANLGDTNGAIESYELALRTREALIREGGKIDLQRDLLRTHGKLAELLVIQNAPDQATEHLRHVMRLANAFAAMPAATTADRRNLATSYLALGWHRAALGHIDEGTALMADALPLFQQIVAADPGDQRARRNFAITHQRIGGILVERTRRYDEAARYLSRSIELLEELRQADLQNADLKRVHAYALIWMGDALLGQGRAQQALSMHRRGYEVFEAIRTADPADFEAPIAAGYASSQMSQSLMALDRAPRALEQLSHSEKGLRNRAKGVDDELPESHYYIGLLYFHLGKVNAYLAAKQDIPQSAREQHARQAREWLRKSNQAMKHAVTDAVHGIRARDKIAEAETLFESLAEGQPIS</sequence>
<dbReference type="AlphaFoldDB" id="A0A829YAU3"/>
<accession>A0A829YAU3</accession>
<keyword evidence="5" id="KW-0472">Membrane</keyword>
<evidence type="ECO:0000256" key="3">
    <source>
        <dbReference type="ARBA" id="ARBA00022777"/>
    </source>
</evidence>
<dbReference type="EMBL" id="BLJN01000002">
    <property type="protein sequence ID" value="GFE80215.1"/>
    <property type="molecule type" value="Genomic_DNA"/>
</dbReference>
<dbReference type="PANTHER" id="PTHR43289">
    <property type="entry name" value="MITOGEN-ACTIVATED PROTEIN KINASE KINASE KINASE 20-RELATED"/>
    <property type="match status" value="1"/>
</dbReference>
<dbReference type="GO" id="GO:0004674">
    <property type="term" value="F:protein serine/threonine kinase activity"/>
    <property type="evidence" value="ECO:0007669"/>
    <property type="project" value="TreeGrafter"/>
</dbReference>